<proteinExistence type="predicted"/>
<dbReference type="InterPro" id="IPR001375">
    <property type="entry name" value="Peptidase_S9_cat"/>
</dbReference>
<dbReference type="PANTHER" id="PTHR42776">
    <property type="entry name" value="SERINE PEPTIDASE S9 FAMILY MEMBER"/>
    <property type="match status" value="1"/>
</dbReference>
<evidence type="ECO:0000256" key="2">
    <source>
        <dbReference type="ARBA" id="ARBA00022801"/>
    </source>
</evidence>
<evidence type="ECO:0000256" key="3">
    <source>
        <dbReference type="SAM" id="MobiDB-lite"/>
    </source>
</evidence>
<dbReference type="InterPro" id="IPR029058">
    <property type="entry name" value="AB_hydrolase_fold"/>
</dbReference>
<dbReference type="SUPFAM" id="SSF69304">
    <property type="entry name" value="Tricorn protease N-terminal domain"/>
    <property type="match status" value="1"/>
</dbReference>
<dbReference type="GO" id="GO:0006508">
    <property type="term" value="P:proteolysis"/>
    <property type="evidence" value="ECO:0007669"/>
    <property type="project" value="InterPro"/>
</dbReference>
<accession>A0A6G8KY39</accession>
<protein>
    <submittedName>
        <fullName evidence="5">S9 family peptidase</fullName>
    </submittedName>
</protein>
<evidence type="ECO:0000313" key="5">
    <source>
        <dbReference type="EMBL" id="QIN29541.1"/>
    </source>
</evidence>
<evidence type="ECO:0000313" key="6">
    <source>
        <dbReference type="Proteomes" id="UP000501518"/>
    </source>
</evidence>
<feature type="region of interest" description="Disordered" evidence="3">
    <location>
        <begin position="43"/>
        <end position="63"/>
    </location>
</feature>
<sequence>MTLSDTPASPGISIDALLDAHRLNGLAANPTGGAVALVQTVQQAPAAEAEETDETAGRDDAAGDPAAGDYLTALYSVDEAPVRLTSPLASVGAASVDDDGNVWFIAKRANTADDAAEDASLWKLPARGEAIQMATRPGGFSSVAVRGATVLATGPIVPGAEDEKTHAELYGKRKAHKITGILHDSFPIRRWDTDLGPDRDGLLIADLGDIADDGTLSFRHGPVPAGRITGVELAADGRRAILDVRHLEAKTTDVTDIWLVDIASGETSVLLRSAHPTDYTAEALSPDNRFVVVSEESAWTPESNLQMRPLLVELATGTTRRLWPEGDQWYSITWLDDTTLLATSDYRGRGAVWIGGLDDAEPRLLAGGDDQPYHYSNLVTTPEGVLAIRSSVAEAPHLVSIDTATGDVTVRTNPADDLKPAGRLEEVTTTAADGTEIRAWLALPATASGTATTASGTGGAPYPLAVFVHGGPWGSWNSWTYRWNPWPFVEAGYAVLMPDPAISTGYGQAFIDRGQQELGGAPFDDVMALTDATIARDDIDETRQALAGGSYGGYLANWVAGHTRDRFRCIVTHASLWDVTTMGATTDNGSWGLAMAAQAENYSPHSYVRDIEVPVLVIHGDKDYRVPIGQGQQLWFDLLTFSKTPLDANGQTQHRFLYYPNENHWILGRGNARQWYREFIAFLDQHVTGACAPDRRLP</sequence>
<reference evidence="5 6" key="1">
    <citation type="submission" date="2019-02" db="EMBL/GenBank/DDBJ databases">
        <title>Complete Genome Sequence and Methylome Analysis of Brevibacterium luteolum NEB1784.</title>
        <authorList>
            <person name="Fomenkov A."/>
            <person name="Roberts R.J."/>
        </authorList>
    </citation>
    <scope>NUCLEOTIDE SEQUENCE [LARGE SCALE GENOMIC DNA]</scope>
    <source>
        <strain evidence="5 6">NEB1784</strain>
    </source>
</reference>
<evidence type="ECO:0000256" key="1">
    <source>
        <dbReference type="ARBA" id="ARBA00022729"/>
    </source>
</evidence>
<dbReference type="Proteomes" id="UP000501518">
    <property type="component" value="Chromosome"/>
</dbReference>
<dbReference type="EMBL" id="CP035810">
    <property type="protein sequence ID" value="QIN29541.1"/>
    <property type="molecule type" value="Genomic_DNA"/>
</dbReference>
<gene>
    <name evidence="5" type="ORF">EW640_09840</name>
</gene>
<feature type="domain" description="Peptidase S9 prolyl oligopeptidase catalytic" evidence="4">
    <location>
        <begin position="479"/>
        <end position="688"/>
    </location>
</feature>
<dbReference type="SUPFAM" id="SSF53474">
    <property type="entry name" value="alpha/beta-Hydrolases"/>
    <property type="match status" value="1"/>
</dbReference>
<organism evidence="5 6">
    <name type="scientific">Brevibacterium luteolum</name>
    <dbReference type="NCBI Taxonomy" id="199591"/>
    <lineage>
        <taxon>Bacteria</taxon>
        <taxon>Bacillati</taxon>
        <taxon>Actinomycetota</taxon>
        <taxon>Actinomycetes</taxon>
        <taxon>Micrococcales</taxon>
        <taxon>Brevibacteriaceae</taxon>
        <taxon>Brevibacterium</taxon>
    </lineage>
</organism>
<dbReference type="RefSeq" id="WP_165883941.1">
    <property type="nucleotide sequence ID" value="NZ_CP035810.1"/>
</dbReference>
<dbReference type="PANTHER" id="PTHR42776:SF13">
    <property type="entry name" value="DIPEPTIDYL-PEPTIDASE 5"/>
    <property type="match status" value="1"/>
</dbReference>
<name>A0A6G8KY39_9MICO</name>
<dbReference type="GO" id="GO:0004252">
    <property type="term" value="F:serine-type endopeptidase activity"/>
    <property type="evidence" value="ECO:0007669"/>
    <property type="project" value="TreeGrafter"/>
</dbReference>
<dbReference type="AlphaFoldDB" id="A0A6G8KY39"/>
<keyword evidence="1" id="KW-0732">Signal</keyword>
<evidence type="ECO:0000259" key="4">
    <source>
        <dbReference type="Pfam" id="PF00326"/>
    </source>
</evidence>
<dbReference type="Gene3D" id="3.40.50.1820">
    <property type="entry name" value="alpha/beta hydrolase"/>
    <property type="match status" value="1"/>
</dbReference>
<dbReference type="SUPFAM" id="SSF63829">
    <property type="entry name" value="Calcium-dependent phosphotriesterase"/>
    <property type="match status" value="1"/>
</dbReference>
<keyword evidence="2" id="KW-0378">Hydrolase</keyword>
<dbReference type="Pfam" id="PF00326">
    <property type="entry name" value="Peptidase_S9"/>
    <property type="match status" value="1"/>
</dbReference>
<dbReference type="KEGG" id="blut:EW640_09840"/>